<dbReference type="InterPro" id="IPR007037">
    <property type="entry name" value="SIP_rossman_dom"/>
</dbReference>
<dbReference type="Gene3D" id="2.40.30.10">
    <property type="entry name" value="Translation factors"/>
    <property type="match status" value="1"/>
</dbReference>
<proteinExistence type="inferred from homology"/>
<dbReference type="PROSITE" id="PS51384">
    <property type="entry name" value="FAD_FR"/>
    <property type="match status" value="1"/>
</dbReference>
<evidence type="ECO:0000313" key="4">
    <source>
        <dbReference type="Proteomes" id="UP000007374"/>
    </source>
</evidence>
<keyword evidence="4" id="KW-1185">Reference proteome</keyword>
<accession>K2N9T9</accession>
<dbReference type="EMBL" id="AMSI01000001">
    <property type="protein sequence ID" value="EKF44368.1"/>
    <property type="molecule type" value="Genomic_DNA"/>
</dbReference>
<dbReference type="PANTHER" id="PTHR30157">
    <property type="entry name" value="FERRIC REDUCTASE, NADPH-DEPENDENT"/>
    <property type="match status" value="1"/>
</dbReference>
<dbReference type="Gene3D" id="3.30.310.50">
    <property type="entry name" value="Alpha-D-phosphohexomutase, C-terminal domain"/>
    <property type="match status" value="1"/>
</dbReference>
<dbReference type="InterPro" id="IPR017927">
    <property type="entry name" value="FAD-bd_FR_type"/>
</dbReference>
<dbReference type="InterPro" id="IPR017938">
    <property type="entry name" value="Riboflavin_synthase-like_b-brl"/>
</dbReference>
<dbReference type="Gene3D" id="3.40.50.80">
    <property type="entry name" value="Nucleotide-binding domain of ferredoxin-NADP reductase (FNR) module"/>
    <property type="match status" value="1"/>
</dbReference>
<comment type="similarity">
    <text evidence="1">Belongs to the SIP oxidoreductase family.</text>
</comment>
<evidence type="ECO:0000256" key="1">
    <source>
        <dbReference type="ARBA" id="ARBA00035644"/>
    </source>
</evidence>
<dbReference type="SUPFAM" id="SSF63380">
    <property type="entry name" value="Riboflavin synthase domain-like"/>
    <property type="match status" value="1"/>
</dbReference>
<dbReference type="PANTHER" id="PTHR30157:SF0">
    <property type="entry name" value="NADPH-DEPENDENT FERRIC-CHELATE REDUCTASE"/>
    <property type="match status" value="1"/>
</dbReference>
<dbReference type="eggNOG" id="COG2375">
    <property type="taxonomic scope" value="Bacteria"/>
</dbReference>
<evidence type="ECO:0000259" key="2">
    <source>
        <dbReference type="PROSITE" id="PS51384"/>
    </source>
</evidence>
<dbReference type="AlphaFoldDB" id="K2N9T9"/>
<dbReference type="Pfam" id="PF04954">
    <property type="entry name" value="SIP"/>
    <property type="match status" value="1"/>
</dbReference>
<gene>
    <name evidence="3" type="ORF">NA8A_01460</name>
</gene>
<organism evidence="3 4">
    <name type="scientific">Nitratireductor indicus C115</name>
    <dbReference type="NCBI Taxonomy" id="1231190"/>
    <lineage>
        <taxon>Bacteria</taxon>
        <taxon>Pseudomonadati</taxon>
        <taxon>Pseudomonadota</taxon>
        <taxon>Alphaproteobacteria</taxon>
        <taxon>Hyphomicrobiales</taxon>
        <taxon>Phyllobacteriaceae</taxon>
        <taxon>Nitratireductor</taxon>
    </lineage>
</organism>
<dbReference type="CDD" id="cd06193">
    <property type="entry name" value="siderophore_interacting"/>
    <property type="match status" value="1"/>
</dbReference>
<dbReference type="GO" id="GO:0016491">
    <property type="term" value="F:oxidoreductase activity"/>
    <property type="evidence" value="ECO:0007669"/>
    <property type="project" value="InterPro"/>
</dbReference>
<dbReference type="PATRIC" id="fig|1231190.3.peg.310"/>
<sequence>MSALQCRAEIGLRQLPDYMPAIIDRLASFEGEVEQGGSGVSLRYAFGRAHLGTGENRLLMALEAGDVDGLQRLRELVTVAVQIYAKAESPQIVWQGDLAGDRALATFRKIRVEEVSQLTPHMMRFRFSGENLARYSQFGGMHVRMLFPTPENPNPVWPVSGANGLPAWPSQERRPAARVYTIRHLDSISGTMDIDFVIHGDEGVGSAWALRARPGDEVGIIGPLGRPVRNADWYVIGCDETGLPAAARLIENLGPQVRGKAFIEVLSAGERQEIAHPEGFSISWIYREEEAAPGERLADAVAAIRWPEGENCFGWFAAEAEPARRLREYWRETLSYGRDRTLVAGYWKRGVAGLMAG</sequence>
<dbReference type="Proteomes" id="UP000007374">
    <property type="component" value="Unassembled WGS sequence"/>
</dbReference>
<dbReference type="RefSeq" id="WP_009755615.1">
    <property type="nucleotide sequence ID" value="NZ_AMSI01000001.1"/>
</dbReference>
<dbReference type="Pfam" id="PF08021">
    <property type="entry name" value="FAD_binding_9"/>
    <property type="match status" value="1"/>
</dbReference>
<dbReference type="InterPro" id="IPR013113">
    <property type="entry name" value="SIP_FAD-bd"/>
</dbReference>
<comment type="caution">
    <text evidence="3">The sequence shown here is derived from an EMBL/GenBank/DDBJ whole genome shotgun (WGS) entry which is preliminary data.</text>
</comment>
<dbReference type="InterPro" id="IPR039374">
    <property type="entry name" value="SIP_fam"/>
</dbReference>
<reference evidence="3 4" key="1">
    <citation type="journal article" date="2012" name="J. Bacteriol.">
        <title>Genome Sequence of Nitratireductor indicus Type Strain C115.</title>
        <authorList>
            <person name="Lai Q."/>
            <person name="Li G."/>
            <person name="Yu Z."/>
            <person name="Shao Z."/>
        </authorList>
    </citation>
    <scope>NUCLEOTIDE SEQUENCE [LARGE SCALE GENOMIC DNA]</scope>
    <source>
        <strain evidence="3 4">C115</strain>
    </source>
</reference>
<evidence type="ECO:0000313" key="3">
    <source>
        <dbReference type="EMBL" id="EKF44368.1"/>
    </source>
</evidence>
<protein>
    <submittedName>
        <fullName evidence="3">Siderophore-interacting protein</fullName>
    </submittedName>
</protein>
<name>K2N9T9_9HYPH</name>
<dbReference type="InterPro" id="IPR039261">
    <property type="entry name" value="FNR_nucleotide-bd"/>
</dbReference>
<feature type="domain" description="FAD-binding FR-type" evidence="2">
    <location>
        <begin position="105"/>
        <end position="230"/>
    </location>
</feature>
<dbReference type="STRING" id="721133.SAMN05216176_102297"/>
<dbReference type="OrthoDB" id="9814826at2"/>